<dbReference type="OrthoDB" id="3831884at2759"/>
<dbReference type="AlphaFoldDB" id="A0A9N8P9S5"/>
<proteinExistence type="predicted"/>
<sequence>PKEGQNECATAKPLRNNHKCSVAGFCEHGLRKRSHYISRREERYEKFKCEDGRGHPTNSNRPVAKIECGVCRGLVCRVCYNVHSPHSNRLWNPNDTRSDRRRV</sequence>
<accession>A0A9N8P9S5</accession>
<reference evidence="2" key="1">
    <citation type="submission" date="2020-06" db="EMBL/GenBank/DDBJ databases">
        <authorList>
            <person name="Onetto C."/>
        </authorList>
    </citation>
    <scope>NUCLEOTIDE SEQUENCE</scope>
</reference>
<protein>
    <submittedName>
        <fullName evidence="2">Uncharacterized protein</fullName>
    </submittedName>
</protein>
<comment type="caution">
    <text evidence="2">The sequence shown here is derived from an EMBL/GenBank/DDBJ whole genome shotgun (WGS) entry which is preliminary data.</text>
</comment>
<feature type="non-terminal residue" evidence="2">
    <location>
        <position position="1"/>
    </location>
</feature>
<keyword evidence="3" id="KW-1185">Reference proteome</keyword>
<gene>
    <name evidence="2" type="ORF">AWRI4233_LOCUS1173</name>
</gene>
<evidence type="ECO:0000313" key="3">
    <source>
        <dbReference type="Proteomes" id="UP000714618"/>
    </source>
</evidence>
<evidence type="ECO:0000313" key="2">
    <source>
        <dbReference type="EMBL" id="CAD0087014.1"/>
    </source>
</evidence>
<feature type="compositionally biased region" description="Polar residues" evidence="1">
    <location>
        <begin position="84"/>
        <end position="95"/>
    </location>
</feature>
<name>A0A9N8P9S5_9PEZI</name>
<dbReference type="EMBL" id="CAIJEO010000002">
    <property type="protein sequence ID" value="CAD0087014.1"/>
    <property type="molecule type" value="Genomic_DNA"/>
</dbReference>
<feature type="region of interest" description="Disordered" evidence="1">
    <location>
        <begin position="84"/>
        <end position="103"/>
    </location>
</feature>
<evidence type="ECO:0000256" key="1">
    <source>
        <dbReference type="SAM" id="MobiDB-lite"/>
    </source>
</evidence>
<dbReference type="Proteomes" id="UP000714618">
    <property type="component" value="Unassembled WGS sequence"/>
</dbReference>
<organism evidence="2 3">
    <name type="scientific">Aureobasidium mustum</name>
    <dbReference type="NCBI Taxonomy" id="2773714"/>
    <lineage>
        <taxon>Eukaryota</taxon>
        <taxon>Fungi</taxon>
        <taxon>Dikarya</taxon>
        <taxon>Ascomycota</taxon>
        <taxon>Pezizomycotina</taxon>
        <taxon>Dothideomycetes</taxon>
        <taxon>Dothideomycetidae</taxon>
        <taxon>Dothideales</taxon>
        <taxon>Saccotheciaceae</taxon>
        <taxon>Aureobasidium</taxon>
    </lineage>
</organism>